<dbReference type="OrthoDB" id="9799211at2"/>
<protein>
    <submittedName>
        <fullName evidence="1">DUF3800 domain-containing protein</fullName>
    </submittedName>
</protein>
<name>A0A4Y7XF60_9GAMM</name>
<dbReference type="AlphaFoldDB" id="A0A4Y7XF60"/>
<proteinExistence type="predicted"/>
<evidence type="ECO:0000313" key="2">
    <source>
        <dbReference type="Proteomes" id="UP000297834"/>
    </source>
</evidence>
<sequence>MSTYNIYCDESCHLPNDNQTIMMLGLIWCPLDKTREIAIRLREIKARHNLASDFEIKWTKVSPAKVLFYQDIIDYFFDDDDLHFRGVVIKKSEINHERFNQTHDDWYYKMMFTLIEPVLKPNARFRIYLDKKDTRSSDKVHKLHDVLCNKIYDFNHNIVERVQVIESHAVEQLQLADLLLGAVGYLNRGLTENSAKQQLINRIKKRSGYELTRSTLLGENKFNLFHWHGRNLGAF</sequence>
<gene>
    <name evidence="1" type="ORF">E2B99_02025</name>
</gene>
<comment type="caution">
    <text evidence="1">The sequence shown here is derived from an EMBL/GenBank/DDBJ whole genome shotgun (WGS) entry which is preliminary data.</text>
</comment>
<evidence type="ECO:0000313" key="1">
    <source>
        <dbReference type="EMBL" id="TEU30457.1"/>
    </source>
</evidence>
<dbReference type="Pfam" id="PF12686">
    <property type="entry name" value="DUF3800"/>
    <property type="match status" value="1"/>
</dbReference>
<dbReference type="Proteomes" id="UP000297834">
    <property type="component" value="Unassembled WGS sequence"/>
</dbReference>
<dbReference type="InterPro" id="IPR024524">
    <property type="entry name" value="DUF3800"/>
</dbReference>
<dbReference type="EMBL" id="SNTY01000008">
    <property type="protein sequence ID" value="TEU30457.1"/>
    <property type="molecule type" value="Genomic_DNA"/>
</dbReference>
<reference evidence="1 2" key="1">
    <citation type="submission" date="2019-03" db="EMBL/GenBank/DDBJ databases">
        <title>Alkanindiges illinoisensis: a potential pathogenic isolated from ascites of a gastric cancer patient with abdominal metastasis.</title>
        <authorList>
            <person name="Hu X."/>
            <person name="Yang B."/>
            <person name="Yan X."/>
            <person name="Lin L."/>
            <person name="Zhao H."/>
            <person name="Zhou F."/>
            <person name="Su B."/>
            <person name="Chen J."/>
            <person name="Rui Y."/>
            <person name="Wang Q."/>
            <person name="Zheng L."/>
        </authorList>
    </citation>
    <scope>NUCLEOTIDE SEQUENCE [LARGE SCALE GENOMIC DNA]</scope>
    <source>
        <strain evidence="1 2">NFYY 23406</strain>
    </source>
</reference>
<keyword evidence="2" id="KW-1185">Reference proteome</keyword>
<dbReference type="RefSeq" id="WP_134243329.1">
    <property type="nucleotide sequence ID" value="NZ_SNTY01000008.1"/>
</dbReference>
<organism evidence="1 2">
    <name type="scientific">Alkanindiges illinoisensis</name>
    <dbReference type="NCBI Taxonomy" id="197183"/>
    <lineage>
        <taxon>Bacteria</taxon>
        <taxon>Pseudomonadati</taxon>
        <taxon>Pseudomonadota</taxon>
        <taxon>Gammaproteobacteria</taxon>
        <taxon>Moraxellales</taxon>
        <taxon>Moraxellaceae</taxon>
        <taxon>Alkanindiges</taxon>
    </lineage>
</organism>
<accession>A0A4Y7XF60</accession>